<dbReference type="InterPro" id="IPR025322">
    <property type="entry name" value="PADRE_dom"/>
</dbReference>
<evidence type="ECO:0000313" key="1">
    <source>
        <dbReference type="EMBL" id="KAG0464977.1"/>
    </source>
</evidence>
<sequence>MGSSFSTTAPAAAAEHSPTARVIEINCKLVEYSASLSVANFLGLNHPSRFLCNSDTLFQGRFLGRELLLGLGRLYSLLPASMLHMTKMYSNAFN</sequence>
<organism evidence="1 2">
    <name type="scientific">Vanilla planifolia</name>
    <name type="common">Vanilla</name>
    <dbReference type="NCBI Taxonomy" id="51239"/>
    <lineage>
        <taxon>Eukaryota</taxon>
        <taxon>Viridiplantae</taxon>
        <taxon>Streptophyta</taxon>
        <taxon>Embryophyta</taxon>
        <taxon>Tracheophyta</taxon>
        <taxon>Spermatophyta</taxon>
        <taxon>Magnoliopsida</taxon>
        <taxon>Liliopsida</taxon>
        <taxon>Asparagales</taxon>
        <taxon>Orchidaceae</taxon>
        <taxon>Vanilloideae</taxon>
        <taxon>Vanilleae</taxon>
        <taxon>Vanilla</taxon>
    </lineage>
</organism>
<evidence type="ECO:0000313" key="2">
    <source>
        <dbReference type="Proteomes" id="UP000639772"/>
    </source>
</evidence>
<name>A0A835UKG5_VANPL</name>
<reference evidence="1 2" key="1">
    <citation type="journal article" date="2020" name="Nat. Food">
        <title>A phased Vanilla planifolia genome enables genetic improvement of flavour and production.</title>
        <authorList>
            <person name="Hasing T."/>
            <person name="Tang H."/>
            <person name="Brym M."/>
            <person name="Khazi F."/>
            <person name="Huang T."/>
            <person name="Chambers A.H."/>
        </authorList>
    </citation>
    <scope>NUCLEOTIDE SEQUENCE [LARGE SCALE GENOMIC DNA]</scope>
    <source>
        <tissue evidence="1">Leaf</tissue>
    </source>
</reference>
<protein>
    <submittedName>
        <fullName evidence="1">Uncharacterized protein</fullName>
    </submittedName>
</protein>
<dbReference type="Proteomes" id="UP000639772">
    <property type="component" value="Chromosome 10"/>
</dbReference>
<dbReference type="AlphaFoldDB" id="A0A835UKG5"/>
<accession>A0A835UKG5</accession>
<gene>
    <name evidence="1" type="ORF">HPP92_019141</name>
</gene>
<proteinExistence type="predicted"/>
<dbReference type="Pfam" id="PF14009">
    <property type="entry name" value="PADRE"/>
    <property type="match status" value="1"/>
</dbReference>
<dbReference type="EMBL" id="JADCNM010000010">
    <property type="protein sequence ID" value="KAG0464977.1"/>
    <property type="molecule type" value="Genomic_DNA"/>
</dbReference>
<comment type="caution">
    <text evidence="1">The sequence shown here is derived from an EMBL/GenBank/DDBJ whole genome shotgun (WGS) entry which is preliminary data.</text>
</comment>
<dbReference type="OrthoDB" id="843671at2759"/>